<dbReference type="EMBL" id="KZ293669">
    <property type="protein sequence ID" value="PBK89332.1"/>
    <property type="molecule type" value="Genomic_DNA"/>
</dbReference>
<name>A0A2H3DD25_ARMGA</name>
<organism evidence="1 2">
    <name type="scientific">Armillaria gallica</name>
    <name type="common">Bulbous honey fungus</name>
    <name type="synonym">Armillaria bulbosa</name>
    <dbReference type="NCBI Taxonomy" id="47427"/>
    <lineage>
        <taxon>Eukaryota</taxon>
        <taxon>Fungi</taxon>
        <taxon>Dikarya</taxon>
        <taxon>Basidiomycota</taxon>
        <taxon>Agaricomycotina</taxon>
        <taxon>Agaricomycetes</taxon>
        <taxon>Agaricomycetidae</taxon>
        <taxon>Agaricales</taxon>
        <taxon>Marasmiineae</taxon>
        <taxon>Physalacriaceae</taxon>
        <taxon>Armillaria</taxon>
    </lineage>
</organism>
<evidence type="ECO:0000313" key="1">
    <source>
        <dbReference type="EMBL" id="PBK89332.1"/>
    </source>
</evidence>
<evidence type="ECO:0000313" key="2">
    <source>
        <dbReference type="Proteomes" id="UP000217790"/>
    </source>
</evidence>
<dbReference type="AlphaFoldDB" id="A0A2H3DD25"/>
<reference evidence="2" key="1">
    <citation type="journal article" date="2017" name="Nat. Ecol. Evol.">
        <title>Genome expansion and lineage-specific genetic innovations in the forest pathogenic fungi Armillaria.</title>
        <authorList>
            <person name="Sipos G."/>
            <person name="Prasanna A.N."/>
            <person name="Walter M.C."/>
            <person name="O'Connor E."/>
            <person name="Balint B."/>
            <person name="Krizsan K."/>
            <person name="Kiss B."/>
            <person name="Hess J."/>
            <person name="Varga T."/>
            <person name="Slot J."/>
            <person name="Riley R."/>
            <person name="Boka B."/>
            <person name="Rigling D."/>
            <person name="Barry K."/>
            <person name="Lee J."/>
            <person name="Mihaltcheva S."/>
            <person name="LaButti K."/>
            <person name="Lipzen A."/>
            <person name="Waldron R."/>
            <person name="Moloney N.M."/>
            <person name="Sperisen C."/>
            <person name="Kredics L."/>
            <person name="Vagvoelgyi C."/>
            <person name="Patrignani A."/>
            <person name="Fitzpatrick D."/>
            <person name="Nagy I."/>
            <person name="Doyle S."/>
            <person name="Anderson J.B."/>
            <person name="Grigoriev I.V."/>
            <person name="Gueldener U."/>
            <person name="Muensterkoetter M."/>
            <person name="Nagy L.G."/>
        </authorList>
    </citation>
    <scope>NUCLEOTIDE SEQUENCE [LARGE SCALE GENOMIC DNA]</scope>
    <source>
        <strain evidence="2">Ar21-2</strain>
    </source>
</reference>
<proteinExistence type="predicted"/>
<protein>
    <submittedName>
        <fullName evidence="1">Uncharacterized protein</fullName>
    </submittedName>
</protein>
<dbReference type="Proteomes" id="UP000217790">
    <property type="component" value="Unassembled WGS sequence"/>
</dbReference>
<accession>A0A2H3DD25</accession>
<dbReference type="InParanoid" id="A0A2H3DD25"/>
<gene>
    <name evidence="1" type="ORF">ARMGADRAFT_340938</name>
</gene>
<keyword evidence="2" id="KW-1185">Reference proteome</keyword>
<sequence length="78" mass="9033">MRKTWKTYLASAPTIFISSAHRKICMTSKPDVSDFNNFAKWLVAMRTINLFKEIRSLIFQVLGSVEVQQSVCFALNFR</sequence>